<evidence type="ECO:0000256" key="1">
    <source>
        <dbReference type="SAM" id="MobiDB-lite"/>
    </source>
</evidence>
<reference evidence="3 4" key="1">
    <citation type="submission" date="2018-12" db="EMBL/GenBank/DDBJ databases">
        <authorList>
            <consortium name="Pathogen Informatics"/>
        </authorList>
    </citation>
    <scope>NUCLEOTIDE SEQUENCE [LARGE SCALE GENOMIC DNA]</scope>
    <source>
        <strain evidence="3 4">NCTC9695</strain>
    </source>
</reference>
<dbReference type="Gene3D" id="3.30.70.1320">
    <property type="entry name" value="Multidrug efflux transporter AcrB pore domain like"/>
    <property type="match status" value="1"/>
</dbReference>
<evidence type="ECO:0000313" key="4">
    <source>
        <dbReference type="Proteomes" id="UP000275777"/>
    </source>
</evidence>
<accession>A0A3S4HUS8</accession>
<evidence type="ECO:0000313" key="3">
    <source>
        <dbReference type="EMBL" id="VEB45207.1"/>
    </source>
</evidence>
<sequence length="216" mass="24447">MKKLNLSEWALGHQALVRYLMIMLMLAGAWAYTQLGQKEDPEFTFKAMLVQANWPGASTLEMERQVTDKLEEKLQEMGEIDYVQSYTKPGESLMVVSLREDVPPKNVPQLWYQVRKKLGDIAYTLPSGVQGPFFNDEFGDTFGNIYAFSGDGFGYEELRQYAEAAKKELLRVPDVAKVQMLGKQEQRIYVDLSAPSSPAWDSTAAPSGRRCSSRTR</sequence>
<dbReference type="InterPro" id="IPR027463">
    <property type="entry name" value="AcrB_DN_DC_subdom"/>
</dbReference>
<evidence type="ECO:0000256" key="2">
    <source>
        <dbReference type="SAM" id="Phobius"/>
    </source>
</evidence>
<keyword evidence="2" id="KW-0472">Membrane</keyword>
<gene>
    <name evidence="3" type="primary">mdtF_2</name>
    <name evidence="3" type="ORF">NCTC9695_05712</name>
</gene>
<dbReference type="Gene3D" id="3.30.2090.10">
    <property type="entry name" value="Multidrug efflux transporter AcrB TolC docking domain, DN and DC subdomains"/>
    <property type="match status" value="1"/>
</dbReference>
<dbReference type="EMBL" id="LR134182">
    <property type="protein sequence ID" value="VEB45207.1"/>
    <property type="molecule type" value="Genomic_DNA"/>
</dbReference>
<feature type="region of interest" description="Disordered" evidence="1">
    <location>
        <begin position="195"/>
        <end position="216"/>
    </location>
</feature>
<keyword evidence="2" id="KW-1133">Transmembrane helix</keyword>
<dbReference type="SUPFAM" id="SSF82693">
    <property type="entry name" value="Multidrug efflux transporter AcrB pore domain, PN1, PN2, PC1 and PC2 subdomains"/>
    <property type="match status" value="2"/>
</dbReference>
<dbReference type="PANTHER" id="PTHR32063:SF18">
    <property type="entry name" value="CATION EFFLUX SYSTEM PROTEIN"/>
    <property type="match status" value="1"/>
</dbReference>
<dbReference type="Proteomes" id="UP000275777">
    <property type="component" value="Chromosome"/>
</dbReference>
<dbReference type="Gene3D" id="3.30.70.1430">
    <property type="entry name" value="Multidrug efflux transporter AcrB pore domain"/>
    <property type="match status" value="1"/>
</dbReference>
<dbReference type="PANTHER" id="PTHR32063">
    <property type="match status" value="1"/>
</dbReference>
<feature type="transmembrane region" description="Helical" evidence="2">
    <location>
        <begin position="15"/>
        <end position="33"/>
    </location>
</feature>
<name>A0A3S4HUS8_CHRVL</name>
<dbReference type="GO" id="GO:0005886">
    <property type="term" value="C:plasma membrane"/>
    <property type="evidence" value="ECO:0007669"/>
    <property type="project" value="TreeGrafter"/>
</dbReference>
<organism evidence="3 4">
    <name type="scientific">Chromobacterium violaceum</name>
    <dbReference type="NCBI Taxonomy" id="536"/>
    <lineage>
        <taxon>Bacteria</taxon>
        <taxon>Pseudomonadati</taxon>
        <taxon>Pseudomonadota</taxon>
        <taxon>Betaproteobacteria</taxon>
        <taxon>Neisseriales</taxon>
        <taxon>Chromobacteriaceae</taxon>
        <taxon>Chromobacterium</taxon>
    </lineage>
</organism>
<dbReference type="Gene3D" id="1.20.1640.10">
    <property type="entry name" value="Multidrug efflux transporter AcrB transmembrane domain"/>
    <property type="match status" value="1"/>
</dbReference>
<dbReference type="Pfam" id="PF00873">
    <property type="entry name" value="ACR_tran"/>
    <property type="match status" value="1"/>
</dbReference>
<dbReference type="AlphaFoldDB" id="A0A3S4HUS8"/>
<dbReference type="InterPro" id="IPR001036">
    <property type="entry name" value="Acrflvin-R"/>
</dbReference>
<dbReference type="GO" id="GO:0042910">
    <property type="term" value="F:xenobiotic transmembrane transporter activity"/>
    <property type="evidence" value="ECO:0007669"/>
    <property type="project" value="TreeGrafter"/>
</dbReference>
<proteinExistence type="predicted"/>
<keyword evidence="2" id="KW-0812">Transmembrane</keyword>
<protein>
    <submittedName>
        <fullName evidence="3">Multidrug resistance protein MdtF</fullName>
    </submittedName>
</protein>